<dbReference type="GeneID" id="16548680"/>
<dbReference type="OrthoDB" id="359531at2157"/>
<dbReference type="KEGG" id="tlt:OCC_04260"/>
<evidence type="ECO:0000313" key="1">
    <source>
        <dbReference type="EMBL" id="EHR78041.1"/>
    </source>
</evidence>
<name>H3ZPJ7_THELN</name>
<organism evidence="1 2">
    <name type="scientific">Thermococcus litoralis (strain ATCC 51850 / DSM 5473 / JCM 8560 / NS-C)</name>
    <dbReference type="NCBI Taxonomy" id="523849"/>
    <lineage>
        <taxon>Archaea</taxon>
        <taxon>Methanobacteriati</taxon>
        <taxon>Methanobacteriota</taxon>
        <taxon>Thermococci</taxon>
        <taxon>Thermococcales</taxon>
        <taxon>Thermococcaceae</taxon>
        <taxon>Thermococcus</taxon>
    </lineage>
</organism>
<dbReference type="RefSeq" id="WP_004069018.1">
    <property type="nucleotide sequence ID" value="NC_022084.1"/>
</dbReference>
<dbReference type="Proteomes" id="UP000015502">
    <property type="component" value="Chromosome"/>
</dbReference>
<keyword evidence="2" id="KW-1185">Reference proteome</keyword>
<gene>
    <name evidence="1" type="ORF">OCC_04260</name>
</gene>
<protein>
    <recommendedName>
        <fullName evidence="3">Nucleotidyl transferase AbiEii/AbiGii toxin family protein</fullName>
    </recommendedName>
</protein>
<evidence type="ECO:0000313" key="2">
    <source>
        <dbReference type="Proteomes" id="UP000015502"/>
    </source>
</evidence>
<sequence>MSTFLANYLFKGGIGYYRFSVDLDFTSRTPQIWMELSRRSRERELKAEATKLARLIENIASKRGLEFKADLRDRNYVEFGGGSRMITFKLYYPEGVMREMIKIQINLVEKLLFEPKRVSAKSLLSDIQLNDEERIYFSEFLDSYSDIPVWAYNLREILTEKVRALLTRKKVKFRDIYDLYYLEKEAGLKIEDYTDEITQKMQFALKFEKYSINLQEVIQSLSFLEATTPEEELLLLNVSFNTEDLRKFLEKLRNYTLTQFD</sequence>
<dbReference type="AlphaFoldDB" id="H3ZPJ7"/>
<dbReference type="EMBL" id="CP006670">
    <property type="protein sequence ID" value="EHR78041.1"/>
    <property type="molecule type" value="Genomic_DNA"/>
</dbReference>
<reference evidence="1 2" key="1">
    <citation type="journal article" date="2012" name="J. Bacteriol.">
        <title>Genome sequence of the model hyperthermophilic archaeon Thermococcus litoralis NS-C.</title>
        <authorList>
            <person name="Gardner A.F."/>
            <person name="Kumar S."/>
            <person name="Perler F.B."/>
        </authorList>
    </citation>
    <scope>NUCLEOTIDE SEQUENCE [LARGE SCALE GENOMIC DNA]</scope>
    <source>
        <strain evidence="2">ATCC 51850 / DSM 5473 / JCM 8560 / NS-C</strain>
    </source>
</reference>
<accession>H3ZPJ7</accession>
<evidence type="ECO:0008006" key="3">
    <source>
        <dbReference type="Google" id="ProtNLM"/>
    </source>
</evidence>
<proteinExistence type="predicted"/>
<dbReference type="InterPro" id="IPR014942">
    <property type="entry name" value="AbiEii"/>
</dbReference>
<dbReference type="PaxDb" id="523849-OCC_04260"/>
<dbReference type="HOGENOM" id="CLU_058982_0_0_2"/>
<dbReference type="Pfam" id="PF08843">
    <property type="entry name" value="AbiEii"/>
    <property type="match status" value="1"/>
</dbReference>